<comment type="caution">
    <text evidence="4">The sequence shown here is derived from an EMBL/GenBank/DDBJ whole genome shotgun (WGS) entry which is preliminary data.</text>
</comment>
<feature type="coiled-coil region" evidence="2">
    <location>
        <begin position="1232"/>
        <end position="1310"/>
    </location>
</feature>
<keyword evidence="2" id="KW-0175">Coiled coil</keyword>
<protein>
    <submittedName>
        <fullName evidence="4">Uncharacterized protein</fullName>
    </submittedName>
</protein>
<dbReference type="InterPro" id="IPR014755">
    <property type="entry name" value="Cu-Rt/internalin_Ig-like"/>
</dbReference>
<organism evidence="4 5">
    <name type="scientific">Lutispora saccharofermentans</name>
    <dbReference type="NCBI Taxonomy" id="3024236"/>
    <lineage>
        <taxon>Bacteria</taxon>
        <taxon>Bacillati</taxon>
        <taxon>Bacillota</taxon>
        <taxon>Clostridia</taxon>
        <taxon>Lutisporales</taxon>
        <taxon>Lutisporaceae</taxon>
        <taxon>Lutispora</taxon>
    </lineage>
</organism>
<feature type="signal peptide" evidence="3">
    <location>
        <begin position="1"/>
        <end position="19"/>
    </location>
</feature>
<name>A0ABT1NDU8_9FIRM</name>
<dbReference type="Gene3D" id="2.60.40.1220">
    <property type="match status" value="4"/>
</dbReference>
<accession>A0ABT1NDU8</accession>
<evidence type="ECO:0000256" key="1">
    <source>
        <dbReference type="ARBA" id="ARBA00022729"/>
    </source>
</evidence>
<evidence type="ECO:0000313" key="4">
    <source>
        <dbReference type="EMBL" id="MCQ1529433.1"/>
    </source>
</evidence>
<dbReference type="RefSeq" id="WP_255226952.1">
    <property type="nucleotide sequence ID" value="NZ_JAJEKE010000005.1"/>
</dbReference>
<evidence type="ECO:0000256" key="2">
    <source>
        <dbReference type="SAM" id="Coils"/>
    </source>
</evidence>
<evidence type="ECO:0000256" key="3">
    <source>
        <dbReference type="SAM" id="SignalP"/>
    </source>
</evidence>
<sequence>MRKLLAFLLAFTIAFSATGYMDSYAAASVSAEVNALVEIGMLVGDGNGVTREYTQKEMTRLTAAISILKLRGLYDDAVDYEGYANFVDKDEVKWAEGKNIMAYLKANPNLGFIGDERGRFGPYNNISEQSYYKVLLETLGYKQDGAGVSGDFSWNDTFKFAASIGLKPAKAGIFTIDLLAKATVAALKTSTKGGRIYINVLIDAGKIRRARALDAGLINDMTDAEVKSVRAVGNTVVEVVFKEEIERYEGENLDNYSIEGLTVKSAALAGEDRVRLVTSAQSSGKLYTLKIGDEKIKFTGVAKISGSPRIKSVKSEDVETVIIEFDKELDLATATDISNYSISGVEIDRAELEGKKVTLTTYGLAGRKQYTVKVRDVKSIDGVALKSDSKSFYTRLDTTPPSLKDAKAETNQRVVVKFSEAVTRASAEDMMNYLIKSSSGELEILEARLTGDDEDTVELTTESQKSGTKYELTVENIVDKTKAANIMKRPAKKTFYGMKIDTTPPQLSKADLKVLSRNHIQVAFTDSSRIDEAAVLDPGSYEVAKNDRYKESIYVEDVEKVSYADGKFKVMLRVEDLTISSSYTVTAYNIADEFGNTLERNNSGTVNVARDDFAAATVKDYKVVGGSKLEIYFTKPLDEESAEDISNYEINNSIGAPIEAVYKDEKVTLETGAMTEGKIYKISIDGVKDLTGNRLKLSFEFRAMAGENDFQGPRLEYVYSVNKYVVAAAFDKPVRYTASGNNRTALVLKSGSKTITLYAKAMADDDRSIEFSNIEGGKTISGYGVYKIEYKESFWGIEDRTVNKNKFDRESLPYFDIEIYGSDEEPEAPEILYITQRDGKTFEMEMSKEVTVIDKDINTIGSPSASFDVKTDGEDAKLVAFIITSPRYIDDSKEYKVDISKILTDKHGIKAENTHSGYTMLYGEYKDEDKPYILTVSAVDRMTVEVEYSEAIGYEGRYTIKNTDDYAKYRTISNSLKKIDRNRVILSLGQPLESRYEYILIIESQAKDLVGNTSEDLRGDEFYFMGTDLAPVKVPDLDEEENRLAAEKVMVKISDLPQTIRLADKAAVESALSSYNALTEKQKRYVDNYGKLEAARVEISRLEGDKNKVEEDKLKAAAVDKKINELPKLRNIKLENKRAVEDARAAYDALTNAQRYYVTAYSKLTAAEARIAELEKEYKRQEEERKRIEEERKAGEEARIALADKAVKALEAAVHESLEVKVAAMMSRAAELKALTDALALVNEAIEQAQAAAAAAQSLVDAALEAVGKLEAGAVKAALEARAGAAINKIEKAAEAIREVRDKISNEKDMLDVEDAKAWLIADKLVFSPVYAAHHKEPRILALKPHANGASYRFAEADTVVYGRFARPGGKKEEKTASLEIMKGTGDIKITRGKYDAAITFKVKISKGKAMAEKLFKVNIPATGNVTVEAL</sequence>
<feature type="coiled-coil region" evidence="2">
    <location>
        <begin position="1157"/>
        <end position="1199"/>
    </location>
</feature>
<feature type="chain" id="PRO_5047529424" evidence="3">
    <location>
        <begin position="20"/>
        <end position="1431"/>
    </location>
</feature>
<evidence type="ECO:0000313" key="5">
    <source>
        <dbReference type="Proteomes" id="UP001651880"/>
    </source>
</evidence>
<gene>
    <name evidence="4" type="ORF">LJD61_07680</name>
</gene>
<keyword evidence="1 3" id="KW-0732">Signal</keyword>
<dbReference type="Proteomes" id="UP001651880">
    <property type="component" value="Unassembled WGS sequence"/>
</dbReference>
<proteinExistence type="predicted"/>
<reference evidence="4 5" key="1">
    <citation type="submission" date="2021-10" db="EMBL/GenBank/DDBJ databases">
        <title>Lutispora strain m25 sp. nov., a thermophilic, non-spore-forming bacterium isolated from a lab-scale methanogenic bioreactor digesting anaerobic sludge.</title>
        <authorList>
            <person name="El Houari A."/>
            <person name="Mcdonald J."/>
        </authorList>
    </citation>
    <scope>NUCLEOTIDE SEQUENCE [LARGE SCALE GENOMIC DNA]</scope>
    <source>
        <strain evidence="5">m25</strain>
    </source>
</reference>
<keyword evidence="5" id="KW-1185">Reference proteome</keyword>
<dbReference type="EMBL" id="JAJEKE010000005">
    <property type="protein sequence ID" value="MCQ1529433.1"/>
    <property type="molecule type" value="Genomic_DNA"/>
</dbReference>